<organism evidence="2 3">
    <name type="scientific">Abeliophyllum distichum</name>
    <dbReference type="NCBI Taxonomy" id="126358"/>
    <lineage>
        <taxon>Eukaryota</taxon>
        <taxon>Viridiplantae</taxon>
        <taxon>Streptophyta</taxon>
        <taxon>Embryophyta</taxon>
        <taxon>Tracheophyta</taxon>
        <taxon>Spermatophyta</taxon>
        <taxon>Magnoliopsida</taxon>
        <taxon>eudicotyledons</taxon>
        <taxon>Gunneridae</taxon>
        <taxon>Pentapetalae</taxon>
        <taxon>asterids</taxon>
        <taxon>lamiids</taxon>
        <taxon>Lamiales</taxon>
        <taxon>Oleaceae</taxon>
        <taxon>Forsythieae</taxon>
        <taxon>Abeliophyllum</taxon>
    </lineage>
</organism>
<dbReference type="EMBL" id="JBFOLK010000008">
    <property type="protein sequence ID" value="KAL2492017.1"/>
    <property type="molecule type" value="Genomic_DNA"/>
</dbReference>
<keyword evidence="3" id="KW-1185">Reference proteome</keyword>
<evidence type="ECO:0000256" key="1">
    <source>
        <dbReference type="SAM" id="MobiDB-lite"/>
    </source>
</evidence>
<comment type="caution">
    <text evidence="2">The sequence shown here is derived from an EMBL/GenBank/DDBJ whole genome shotgun (WGS) entry which is preliminary data.</text>
</comment>
<feature type="compositionally biased region" description="Basic and acidic residues" evidence="1">
    <location>
        <begin position="60"/>
        <end position="74"/>
    </location>
</feature>
<reference evidence="3" key="1">
    <citation type="submission" date="2024-07" db="EMBL/GenBank/DDBJ databases">
        <title>Two chromosome-level genome assemblies of Korean endemic species Abeliophyllum distichum and Forsythia ovata (Oleaceae).</title>
        <authorList>
            <person name="Jang H."/>
        </authorList>
    </citation>
    <scope>NUCLEOTIDE SEQUENCE [LARGE SCALE GENOMIC DNA]</scope>
</reference>
<gene>
    <name evidence="2" type="ORF">Adt_27645</name>
</gene>
<proteinExistence type="predicted"/>
<protein>
    <submittedName>
        <fullName evidence="2">Uncharacterized protein</fullName>
    </submittedName>
</protein>
<name>A0ABD1RUC2_9LAMI</name>
<evidence type="ECO:0000313" key="3">
    <source>
        <dbReference type="Proteomes" id="UP001604336"/>
    </source>
</evidence>
<accession>A0ABD1RUC2</accession>
<sequence>MATKWIIRKHRLPRILNWQATNIPNARNLSVILNDPGGEWRWDGVGERGIGGVEESGGGAERDRGRAGKGEKGTKGVQAVEVLMERMLERTVVPCRKRKDEGIIEVPEVVGKRVRIPSSYMSSLFTTRTKRRTFADGTKVDLFQKVDSVKKREFLKCVTNQMESVRIIDTKEYYNNVLTDGKWLADDVSKIQA</sequence>
<evidence type="ECO:0000313" key="2">
    <source>
        <dbReference type="EMBL" id="KAL2492017.1"/>
    </source>
</evidence>
<dbReference type="AlphaFoldDB" id="A0ABD1RUC2"/>
<feature type="compositionally biased region" description="Gly residues" evidence="1">
    <location>
        <begin position="50"/>
        <end position="59"/>
    </location>
</feature>
<dbReference type="Proteomes" id="UP001604336">
    <property type="component" value="Unassembled WGS sequence"/>
</dbReference>
<feature type="region of interest" description="Disordered" evidence="1">
    <location>
        <begin position="50"/>
        <end position="74"/>
    </location>
</feature>